<proteinExistence type="predicted"/>
<evidence type="ECO:0000259" key="1">
    <source>
        <dbReference type="Pfam" id="PF00149"/>
    </source>
</evidence>
<comment type="caution">
    <text evidence="2">The sequence shown here is derived from an EMBL/GenBank/DDBJ whole genome shotgun (WGS) entry which is preliminary data.</text>
</comment>
<dbReference type="Proteomes" id="UP000030428">
    <property type="component" value="Unassembled WGS sequence"/>
</dbReference>
<accession>A0A0A6P8X6</accession>
<name>A0A0A6P8X6_9GAMM</name>
<protein>
    <recommendedName>
        <fullName evidence="1">Calcineurin-like phosphoesterase domain-containing protein</fullName>
    </recommendedName>
</protein>
<sequence>MNPKNTITLIGAVKGEPTYTEQQIFELLQAPQTDLGYGETFTGRPGTRLHLNDKDIIKVKPKIRLDHKASIRWATQALQQEQRLQIHHPAKVWFVADEPALIGNICPQLIQLHVKLAELEKSQLEDCLGYLKALFQHYFRVGQAFKLRLDEGLSNFGLSEDGTLYYLDDDTYNWDRFISCSQMLGVYIRSQACLTPALGQALGQIIRELILQYFNDPQYLTVLAEQLRDIFLSEQQRPIAISLINGLNEQKTVSTFVDDFKHDRYIALLADIHANLPALEAVLDFLESKGIHEGIILGDIVGYGPHPAACIERIQAIEKNFLILKGNHDHGLATGQFRKGFSKTAHWALDWQNQWVSSEQKKWLLELAPVFRHENWLALHGAPVDPTFFNAYVYEITYENNLDMLRKKAIPLCFHGHTHLPGVYGRIGGGFDKHEIAENIALDKFSHALVCPGSVGQPRNRQIGAQFAIYDRVQKNVQFYTLDYDCQKTVEDMRAEGFPAFLIDILL</sequence>
<gene>
    <name evidence="2" type="ORF">PN36_18650</name>
</gene>
<dbReference type="Pfam" id="PF00149">
    <property type="entry name" value="Metallophos"/>
    <property type="match status" value="1"/>
</dbReference>
<dbReference type="SUPFAM" id="SSF56300">
    <property type="entry name" value="Metallo-dependent phosphatases"/>
    <property type="match status" value="1"/>
</dbReference>
<dbReference type="AlphaFoldDB" id="A0A0A6P8X6"/>
<organism evidence="2 3">
    <name type="scientific">Candidatus Thiomargarita nelsonii</name>
    <dbReference type="NCBI Taxonomy" id="1003181"/>
    <lineage>
        <taxon>Bacteria</taxon>
        <taxon>Pseudomonadati</taxon>
        <taxon>Pseudomonadota</taxon>
        <taxon>Gammaproteobacteria</taxon>
        <taxon>Thiotrichales</taxon>
        <taxon>Thiotrichaceae</taxon>
        <taxon>Thiomargarita</taxon>
    </lineage>
</organism>
<dbReference type="InterPro" id="IPR004843">
    <property type="entry name" value="Calcineurin-like_PHP"/>
</dbReference>
<dbReference type="PANTHER" id="PTHR42850">
    <property type="entry name" value="METALLOPHOSPHOESTERASE"/>
    <property type="match status" value="1"/>
</dbReference>
<dbReference type="InterPro" id="IPR029052">
    <property type="entry name" value="Metallo-depent_PP-like"/>
</dbReference>
<feature type="domain" description="Calcineurin-like phosphoesterase" evidence="1">
    <location>
        <begin position="266"/>
        <end position="420"/>
    </location>
</feature>
<reference evidence="2 3" key="1">
    <citation type="journal article" date="2016" name="Front. Microbiol.">
        <title>Single-Cell (Meta-)Genomics of a Dimorphic Candidatus Thiomargarita nelsonii Reveals Genomic Plasticity.</title>
        <authorList>
            <person name="Flood B.E."/>
            <person name="Fliss P."/>
            <person name="Jones D.S."/>
            <person name="Dick G.J."/>
            <person name="Jain S."/>
            <person name="Kaster A.K."/>
            <person name="Winkel M."/>
            <person name="Mussmann M."/>
            <person name="Bailey J."/>
        </authorList>
    </citation>
    <scope>NUCLEOTIDE SEQUENCE [LARGE SCALE GENOMIC DNA]</scope>
    <source>
        <strain evidence="2">Hydrate Ridge</strain>
    </source>
</reference>
<dbReference type="GO" id="GO:0016791">
    <property type="term" value="F:phosphatase activity"/>
    <property type="evidence" value="ECO:0007669"/>
    <property type="project" value="TreeGrafter"/>
</dbReference>
<keyword evidence="3" id="KW-1185">Reference proteome</keyword>
<dbReference type="PANTHER" id="PTHR42850:SF2">
    <property type="entry name" value="BLL5683 PROTEIN"/>
    <property type="match status" value="1"/>
</dbReference>
<dbReference type="InterPro" id="IPR050126">
    <property type="entry name" value="Ap4A_hydrolase"/>
</dbReference>
<dbReference type="EMBL" id="JSZA02000074">
    <property type="protein sequence ID" value="KHD07245.1"/>
    <property type="molecule type" value="Genomic_DNA"/>
</dbReference>
<evidence type="ECO:0000313" key="2">
    <source>
        <dbReference type="EMBL" id="KHD07245.1"/>
    </source>
</evidence>
<dbReference type="CDD" id="cd00838">
    <property type="entry name" value="MPP_superfamily"/>
    <property type="match status" value="1"/>
</dbReference>
<evidence type="ECO:0000313" key="3">
    <source>
        <dbReference type="Proteomes" id="UP000030428"/>
    </source>
</evidence>
<dbReference type="Gene3D" id="3.60.21.10">
    <property type="match status" value="1"/>
</dbReference>
<dbReference type="GO" id="GO:0005737">
    <property type="term" value="C:cytoplasm"/>
    <property type="evidence" value="ECO:0007669"/>
    <property type="project" value="TreeGrafter"/>
</dbReference>